<name>A0A6F8SJ37_9ACTN</name>
<proteinExistence type="predicted"/>
<reference evidence="2" key="1">
    <citation type="journal article" date="2020" name="Microbiol. Resour. Announc.">
        <title>Complete Genome Sequence of Adlercreutzia sp. Strain 8CFCBH1, a Potent Producer of Equol, Isolated from Healthy Japanese Feces.</title>
        <authorList>
            <person name="Ogata Y."/>
            <person name="Sakamoto M."/>
            <person name="Ohkuma M."/>
            <person name="Hattori M."/>
            <person name="Suda W."/>
        </authorList>
    </citation>
    <scope>NUCLEOTIDE SEQUENCE [LARGE SCALE GENOMIC DNA]</scope>
    <source>
        <strain evidence="2">8CFCBH1</strain>
    </source>
</reference>
<evidence type="ECO:0000313" key="1">
    <source>
        <dbReference type="EMBL" id="BCA88173.1"/>
    </source>
</evidence>
<accession>A0A6F8SJ37</accession>
<gene>
    <name evidence="1" type="ORF">ADCFC_06710</name>
</gene>
<reference evidence="2" key="2">
    <citation type="submission" date="2020-03" db="EMBL/GenBank/DDBJ databases">
        <title>Complete Genome Sequence of Adlercreutzia sp. strain 8CFCBH1 Producing Equol, Isolated from Healthy Japanese Feces.</title>
        <authorList>
            <person name="Ogata Y."/>
            <person name="Sakamoto M."/>
            <person name="Ohkuma M."/>
            <person name="Hattori M."/>
            <person name="Suda W."/>
        </authorList>
    </citation>
    <scope>NUCLEOTIDE SEQUENCE [LARGE SCALE GENOMIC DNA]</scope>
    <source>
        <strain evidence="2">8CFCBH1</strain>
    </source>
</reference>
<dbReference type="EMBL" id="AP022829">
    <property type="protein sequence ID" value="BCA88173.1"/>
    <property type="molecule type" value="Genomic_DNA"/>
</dbReference>
<organism evidence="1 2">
    <name type="scientific">Adlercreutzia hattorii</name>
    <dbReference type="NCBI Taxonomy" id="2707299"/>
    <lineage>
        <taxon>Bacteria</taxon>
        <taxon>Bacillati</taxon>
        <taxon>Actinomycetota</taxon>
        <taxon>Coriobacteriia</taxon>
        <taxon>Eggerthellales</taxon>
        <taxon>Eggerthellaceae</taxon>
        <taxon>Adlercreutzia</taxon>
    </lineage>
</organism>
<evidence type="ECO:0000313" key="2">
    <source>
        <dbReference type="Proteomes" id="UP000501727"/>
    </source>
</evidence>
<keyword evidence="2" id="KW-1185">Reference proteome</keyword>
<dbReference type="AlphaFoldDB" id="A0A6F8SJ37"/>
<dbReference type="Proteomes" id="UP000501727">
    <property type="component" value="Chromosome"/>
</dbReference>
<sequence>MQIHVHSLRDFLKDAYRRVADSAFYAADFGLSYATSFGQFLLREILALPGLDHSAHESSFGLKLVASLSEFRVEEP</sequence>
<protein>
    <submittedName>
        <fullName evidence="1">Uncharacterized protein</fullName>
    </submittedName>
</protein>
<dbReference type="KEGG" id="ahat:ADCFC_07920"/>